<dbReference type="Gene3D" id="1.25.40.20">
    <property type="entry name" value="Ankyrin repeat-containing domain"/>
    <property type="match status" value="2"/>
</dbReference>
<dbReference type="PROSITE" id="PS50088">
    <property type="entry name" value="ANK_REPEAT"/>
    <property type="match status" value="2"/>
</dbReference>
<dbReference type="AlphaFoldDB" id="A0A1J4KW40"/>
<dbReference type="InterPro" id="IPR002110">
    <property type="entry name" value="Ankyrin_rpt"/>
</dbReference>
<dbReference type="EMBL" id="MLAK01000231">
    <property type="protein sequence ID" value="OHT15354.1"/>
    <property type="molecule type" value="Genomic_DNA"/>
</dbReference>
<dbReference type="InterPro" id="IPR036770">
    <property type="entry name" value="Ankyrin_rpt-contain_sf"/>
</dbReference>
<keyword evidence="4" id="KW-0812">Transmembrane</keyword>
<dbReference type="PROSITE" id="PS50297">
    <property type="entry name" value="ANK_REP_REGION"/>
    <property type="match status" value="2"/>
</dbReference>
<sequence length="734" mass="84342">MSENEISLKESSQHQPTITVRHKNESYQIIEPKMRSKSILYATLFPKPPFFPITLDSKFSIDSVQKFIQFLNSDEIEITKNIAFEILALADTWNCVDLMEKCKSSILTYNPEFILQNYQFFLSHNLNFESAENIISTNLQMYLKTNIFLNLPIFVIKRLIQLSNPSLSQSELVDFCAHLIKARGNEGLEIFSLINFKKASFESITNLSDELDNVDQTQKIQMCSYIHELQMNNEKETNNMWKLLHQAVTSNKDSPRLAVAKMLCAGTHLTKNVQEAMSLFGQLSKNKNAEAQFFYSQYIKESDPKESLKLLTSAADQHFVPAIITLSDMYIKGKILMKPRQTFKYIEKAAIFGNSKAEFALGCFYRDGFYVKQDHDIALDYFSLSATHNNVNGLIEFFKLNSSRDNRLFFRLVETGNIELINKYIEYDRTVVNCINFENWTVAHYAVMPQGSHVISHLWNYYHINLNIPNISGAKPIHIACLYGNIEATKFLLKNGCNINEESYMHELPIHFACKSGNFELVKFLVNNYEIDLTKKTTSQWTCLHYASESGSRKTVQYLLKYIDLNVLTEDRETPLHLACKSGNDDLVRYLLKLPNIKINVLTVQKASIFHYACLSGDLNLVTKILALDEKFLTGKTVMKVTSLHFTCLSGNLSLVEYLVKTKKMSLHAKSDFGENALHFACKSGNERLVHYLMQISELDIGQQNVSFHIFILFFFICLILFLINHYGVFLLNL</sequence>
<keyword evidence="4" id="KW-0472">Membrane</keyword>
<evidence type="ECO:0000256" key="2">
    <source>
        <dbReference type="ARBA" id="ARBA00023043"/>
    </source>
</evidence>
<feature type="repeat" description="ANK" evidence="3">
    <location>
        <begin position="472"/>
        <end position="504"/>
    </location>
</feature>
<dbReference type="InterPro" id="IPR006597">
    <property type="entry name" value="Sel1-like"/>
</dbReference>
<dbReference type="PANTHER" id="PTHR24198:SF165">
    <property type="entry name" value="ANKYRIN REPEAT-CONTAINING PROTEIN-RELATED"/>
    <property type="match status" value="1"/>
</dbReference>
<dbReference type="Proteomes" id="UP000179807">
    <property type="component" value="Unassembled WGS sequence"/>
</dbReference>
<organism evidence="5 6">
    <name type="scientific">Tritrichomonas foetus</name>
    <dbReference type="NCBI Taxonomy" id="1144522"/>
    <lineage>
        <taxon>Eukaryota</taxon>
        <taxon>Metamonada</taxon>
        <taxon>Parabasalia</taxon>
        <taxon>Tritrichomonadida</taxon>
        <taxon>Tritrichomonadidae</taxon>
        <taxon>Tritrichomonas</taxon>
    </lineage>
</organism>
<dbReference type="PANTHER" id="PTHR24198">
    <property type="entry name" value="ANKYRIN REPEAT AND PROTEIN KINASE DOMAIN-CONTAINING PROTEIN"/>
    <property type="match status" value="1"/>
</dbReference>
<dbReference type="InterPro" id="IPR011333">
    <property type="entry name" value="SKP1/BTB/POZ_sf"/>
</dbReference>
<keyword evidence="4" id="KW-1133">Transmembrane helix</keyword>
<dbReference type="GeneID" id="94849066"/>
<dbReference type="SUPFAM" id="SSF48403">
    <property type="entry name" value="Ankyrin repeat"/>
    <property type="match status" value="2"/>
</dbReference>
<dbReference type="InterPro" id="IPR011990">
    <property type="entry name" value="TPR-like_helical_dom_sf"/>
</dbReference>
<feature type="transmembrane region" description="Helical" evidence="4">
    <location>
        <begin position="708"/>
        <end position="732"/>
    </location>
</feature>
<keyword evidence="2 3" id="KW-0040">ANK repeat</keyword>
<dbReference type="RefSeq" id="XP_068368490.1">
    <property type="nucleotide sequence ID" value="XM_068514362.1"/>
</dbReference>
<dbReference type="VEuPathDB" id="TrichDB:TRFO_42551"/>
<name>A0A1J4KW40_9EUKA</name>
<proteinExistence type="predicted"/>
<dbReference type="Gene3D" id="1.25.40.10">
    <property type="entry name" value="Tetratricopeptide repeat domain"/>
    <property type="match status" value="1"/>
</dbReference>
<evidence type="ECO:0000256" key="4">
    <source>
        <dbReference type="SAM" id="Phobius"/>
    </source>
</evidence>
<evidence type="ECO:0000313" key="5">
    <source>
        <dbReference type="EMBL" id="OHT15354.1"/>
    </source>
</evidence>
<dbReference type="SMART" id="SM00671">
    <property type="entry name" value="SEL1"/>
    <property type="match status" value="3"/>
</dbReference>
<dbReference type="OrthoDB" id="194358at2759"/>
<dbReference type="SMART" id="SM00248">
    <property type="entry name" value="ANK"/>
    <property type="match status" value="7"/>
</dbReference>
<gene>
    <name evidence="5" type="ORF">TRFO_42551</name>
</gene>
<evidence type="ECO:0000313" key="6">
    <source>
        <dbReference type="Proteomes" id="UP000179807"/>
    </source>
</evidence>
<reference evidence="5" key="1">
    <citation type="submission" date="2016-10" db="EMBL/GenBank/DDBJ databases">
        <authorList>
            <person name="Benchimol M."/>
            <person name="Almeida L.G."/>
            <person name="Vasconcelos A.T."/>
            <person name="Perreira-Neves A."/>
            <person name="Rosa I.A."/>
            <person name="Tasca T."/>
            <person name="Bogo M.R."/>
            <person name="de Souza W."/>
        </authorList>
    </citation>
    <scope>NUCLEOTIDE SEQUENCE [LARGE SCALE GENOMIC DNA]</scope>
    <source>
        <strain evidence="5">K</strain>
    </source>
</reference>
<keyword evidence="6" id="KW-1185">Reference proteome</keyword>
<protein>
    <submittedName>
        <fullName evidence="5">Uncharacterized protein</fullName>
    </submittedName>
</protein>
<accession>A0A1J4KW40</accession>
<comment type="caution">
    <text evidence="5">The sequence shown here is derived from an EMBL/GenBank/DDBJ whole genome shotgun (WGS) entry which is preliminary data.</text>
</comment>
<feature type="repeat" description="ANK" evidence="3">
    <location>
        <begin position="571"/>
        <end position="593"/>
    </location>
</feature>
<dbReference type="Gene3D" id="3.30.710.10">
    <property type="entry name" value="Potassium Channel Kv1.1, Chain A"/>
    <property type="match status" value="1"/>
</dbReference>
<keyword evidence="1" id="KW-0677">Repeat</keyword>
<evidence type="ECO:0000256" key="1">
    <source>
        <dbReference type="ARBA" id="ARBA00022737"/>
    </source>
</evidence>
<dbReference type="Pfam" id="PF08238">
    <property type="entry name" value="Sel1"/>
    <property type="match status" value="2"/>
</dbReference>
<dbReference type="Pfam" id="PF12796">
    <property type="entry name" value="Ank_2"/>
    <property type="match status" value="3"/>
</dbReference>
<evidence type="ECO:0000256" key="3">
    <source>
        <dbReference type="PROSITE-ProRule" id="PRU00023"/>
    </source>
</evidence>
<dbReference type="SUPFAM" id="SSF81901">
    <property type="entry name" value="HCP-like"/>
    <property type="match status" value="1"/>
</dbReference>